<organism evidence="7 8">
    <name type="scientific">Fodinibius salsisoli</name>
    <dbReference type="NCBI Taxonomy" id="2820877"/>
    <lineage>
        <taxon>Bacteria</taxon>
        <taxon>Pseudomonadati</taxon>
        <taxon>Balneolota</taxon>
        <taxon>Balneolia</taxon>
        <taxon>Balneolales</taxon>
        <taxon>Balneolaceae</taxon>
        <taxon>Fodinibius</taxon>
    </lineage>
</organism>
<name>A0ABT3PQX1_9BACT</name>
<feature type="transmembrane region" description="Helical" evidence="6">
    <location>
        <begin position="372"/>
        <end position="395"/>
    </location>
</feature>
<feature type="transmembrane region" description="Helical" evidence="6">
    <location>
        <begin position="225"/>
        <end position="248"/>
    </location>
</feature>
<sequence>MGPEVAENGPPGAVKWGGFFGGLFLFFLMLFSSSPEGLSLAGWRTAAVATLMAIWWVTEVIPISGTALLPIVLFPVLGVVDVGAAAAPYADPMIYLFLGGFIIAIAMQRWDLHRRIALNIINFIGAQPRNIIFGFIVSSAFMSMWVSNTAATMMMLPIGLSVIQLLKDNKTDPKESAQYRNFAVALMLAIAYAANVGGLGTVIGTPTNALLIAFVNDAYGVEISFVQWMSLGIPVVILGLPIIFYTLANIVFPIRLKSLPGGKEYIQNEMNRLGQISNPEKKVATVFILVALLWMTRPLLEQFIPGLSDASIAIFGALLLFIIPVNLKKSIFLMRWKDAEDLPWGVLILFGGGLSLAGAIQKTGLAEWVGGYFEILGGWPVILIIFVISGIILMFTELASNSATAAAFLPVIGSVAIGIGQDPLLFAVPVTMVASCAFMLPVATPPNAIVYGSGIMDIPQMARAGLVLNMFFAILITLLTYFAFTLILGIDIGVVPEGLSSILS</sequence>
<evidence type="ECO:0000256" key="4">
    <source>
        <dbReference type="ARBA" id="ARBA00022989"/>
    </source>
</evidence>
<feature type="transmembrane region" description="Helical" evidence="6">
    <location>
        <begin position="184"/>
        <end position="205"/>
    </location>
</feature>
<feature type="transmembrane region" description="Helical" evidence="6">
    <location>
        <begin position="130"/>
        <end position="163"/>
    </location>
</feature>
<comment type="subcellular location">
    <subcellularLocation>
        <location evidence="1">Membrane</location>
        <topology evidence="1">Multi-pass membrane protein</topology>
    </subcellularLocation>
</comment>
<feature type="transmembrane region" description="Helical" evidence="6">
    <location>
        <begin position="283"/>
        <end position="300"/>
    </location>
</feature>
<dbReference type="InterPro" id="IPR031312">
    <property type="entry name" value="Na/sul_symport_CS"/>
</dbReference>
<keyword evidence="3 6" id="KW-0812">Transmembrane</keyword>
<dbReference type="EMBL" id="JAGGJA010000011">
    <property type="protein sequence ID" value="MCW9708236.1"/>
    <property type="molecule type" value="Genomic_DNA"/>
</dbReference>
<comment type="caution">
    <text evidence="7">The sequence shown here is derived from an EMBL/GenBank/DDBJ whole genome shotgun (WGS) entry which is preliminary data.</text>
</comment>
<dbReference type="Pfam" id="PF00939">
    <property type="entry name" value="Na_sulph_symp"/>
    <property type="match status" value="1"/>
</dbReference>
<feature type="transmembrane region" description="Helical" evidence="6">
    <location>
        <begin position="63"/>
        <end position="86"/>
    </location>
</feature>
<evidence type="ECO:0000313" key="7">
    <source>
        <dbReference type="EMBL" id="MCW9708236.1"/>
    </source>
</evidence>
<keyword evidence="8" id="KW-1185">Reference proteome</keyword>
<accession>A0ABT3PQX1</accession>
<evidence type="ECO:0000256" key="6">
    <source>
        <dbReference type="SAM" id="Phobius"/>
    </source>
</evidence>
<feature type="transmembrane region" description="Helical" evidence="6">
    <location>
        <begin position="426"/>
        <end position="445"/>
    </location>
</feature>
<evidence type="ECO:0000256" key="3">
    <source>
        <dbReference type="ARBA" id="ARBA00022692"/>
    </source>
</evidence>
<dbReference type="PANTHER" id="PTHR10283">
    <property type="entry name" value="SOLUTE CARRIER FAMILY 13 MEMBER"/>
    <property type="match status" value="1"/>
</dbReference>
<feature type="transmembrane region" description="Helical" evidence="6">
    <location>
        <begin position="402"/>
        <end position="420"/>
    </location>
</feature>
<evidence type="ECO:0000256" key="1">
    <source>
        <dbReference type="ARBA" id="ARBA00004141"/>
    </source>
</evidence>
<gene>
    <name evidence="7" type="ORF">J6I44_15325</name>
</gene>
<feature type="transmembrane region" description="Helical" evidence="6">
    <location>
        <begin position="306"/>
        <end position="327"/>
    </location>
</feature>
<dbReference type="NCBIfam" id="TIGR00785">
    <property type="entry name" value="dass"/>
    <property type="match status" value="1"/>
</dbReference>
<dbReference type="PANTHER" id="PTHR10283:SF82">
    <property type="entry name" value="SOLUTE CARRIER FAMILY 13 MEMBER 2"/>
    <property type="match status" value="1"/>
</dbReference>
<dbReference type="Proteomes" id="UP001207918">
    <property type="component" value="Unassembled WGS sequence"/>
</dbReference>
<feature type="transmembrane region" description="Helical" evidence="6">
    <location>
        <begin position="339"/>
        <end position="360"/>
    </location>
</feature>
<proteinExistence type="predicted"/>
<dbReference type="CDD" id="cd01115">
    <property type="entry name" value="SLC13_permease"/>
    <property type="match status" value="1"/>
</dbReference>
<protein>
    <submittedName>
        <fullName evidence="7">DASS family sodium-coupled anion symporter</fullName>
    </submittedName>
</protein>
<keyword evidence="2" id="KW-0813">Transport</keyword>
<feature type="transmembrane region" description="Helical" evidence="6">
    <location>
        <begin position="12"/>
        <end position="31"/>
    </location>
</feature>
<evidence type="ECO:0000313" key="8">
    <source>
        <dbReference type="Proteomes" id="UP001207918"/>
    </source>
</evidence>
<feature type="transmembrane region" description="Helical" evidence="6">
    <location>
        <begin position="93"/>
        <end position="110"/>
    </location>
</feature>
<keyword evidence="5 6" id="KW-0472">Membrane</keyword>
<evidence type="ECO:0000256" key="5">
    <source>
        <dbReference type="ARBA" id="ARBA00023136"/>
    </source>
</evidence>
<feature type="transmembrane region" description="Helical" evidence="6">
    <location>
        <begin position="466"/>
        <end position="490"/>
    </location>
</feature>
<evidence type="ECO:0000256" key="2">
    <source>
        <dbReference type="ARBA" id="ARBA00022448"/>
    </source>
</evidence>
<dbReference type="InterPro" id="IPR001898">
    <property type="entry name" value="SLC13A/DASS"/>
</dbReference>
<dbReference type="PROSITE" id="PS01271">
    <property type="entry name" value="NA_SULFATE"/>
    <property type="match status" value="1"/>
</dbReference>
<reference evidence="7 8" key="1">
    <citation type="submission" date="2021-03" db="EMBL/GenBank/DDBJ databases">
        <title>Aliifodinibius sp. nov., a new bacterium isolated from saline soil.</title>
        <authorList>
            <person name="Galisteo C."/>
            <person name="De La Haba R."/>
            <person name="Sanchez-Porro C."/>
            <person name="Ventosa A."/>
        </authorList>
    </citation>
    <scope>NUCLEOTIDE SEQUENCE [LARGE SCALE GENOMIC DNA]</scope>
    <source>
        <strain evidence="7 8">1BSP15-2V2</strain>
    </source>
</reference>
<keyword evidence="4 6" id="KW-1133">Transmembrane helix</keyword>